<dbReference type="CDD" id="cd00798">
    <property type="entry name" value="INT_XerDC_C"/>
    <property type="match status" value="1"/>
</dbReference>
<protein>
    <submittedName>
        <fullName evidence="7">Tyrosine recombinase XerD subunit</fullName>
    </submittedName>
</protein>
<dbReference type="NCBIfam" id="NF040815">
    <property type="entry name" value="recomb_XerA_Arch"/>
    <property type="match status" value="1"/>
</dbReference>
<dbReference type="Pfam" id="PF02899">
    <property type="entry name" value="Phage_int_SAM_1"/>
    <property type="match status" value="1"/>
</dbReference>
<reference evidence="7 8" key="1">
    <citation type="journal article" date="2015" name="Nature">
        <title>rRNA introns, odd ribosomes, and small enigmatic genomes across a large radiation of phyla.</title>
        <authorList>
            <person name="Brown C.T."/>
            <person name="Hug L.A."/>
            <person name="Thomas B.C."/>
            <person name="Sharon I."/>
            <person name="Castelle C.J."/>
            <person name="Singh A."/>
            <person name="Wilkins M.J."/>
            <person name="Williams K.H."/>
            <person name="Banfield J.F."/>
        </authorList>
    </citation>
    <scope>NUCLEOTIDE SEQUENCE [LARGE SCALE GENOMIC DNA]</scope>
</reference>
<dbReference type="SUPFAM" id="SSF56349">
    <property type="entry name" value="DNA breaking-rejoining enzymes"/>
    <property type="match status" value="1"/>
</dbReference>
<dbReference type="InterPro" id="IPR004107">
    <property type="entry name" value="Integrase_SAM-like_N"/>
</dbReference>
<dbReference type="InterPro" id="IPR002104">
    <property type="entry name" value="Integrase_catalytic"/>
</dbReference>
<dbReference type="GO" id="GO:0015074">
    <property type="term" value="P:DNA integration"/>
    <property type="evidence" value="ECO:0007669"/>
    <property type="project" value="UniProtKB-KW"/>
</dbReference>
<dbReference type="PROSITE" id="PS51898">
    <property type="entry name" value="TYR_RECOMBINASE"/>
    <property type="match status" value="1"/>
</dbReference>
<dbReference type="InterPro" id="IPR050090">
    <property type="entry name" value="Tyrosine_recombinase_XerCD"/>
</dbReference>
<dbReference type="InterPro" id="IPR044068">
    <property type="entry name" value="CB"/>
</dbReference>
<feature type="domain" description="Core-binding (CB)" evidence="6">
    <location>
        <begin position="13"/>
        <end position="102"/>
    </location>
</feature>
<accession>A0A0G1U889</accession>
<evidence type="ECO:0000256" key="4">
    <source>
        <dbReference type="PROSITE-ProRule" id="PRU01248"/>
    </source>
</evidence>
<dbReference type="GO" id="GO:0006310">
    <property type="term" value="P:DNA recombination"/>
    <property type="evidence" value="ECO:0007669"/>
    <property type="project" value="UniProtKB-KW"/>
</dbReference>
<gene>
    <name evidence="7" type="ORF">UY19_C0003G0006</name>
</gene>
<evidence type="ECO:0000256" key="2">
    <source>
        <dbReference type="ARBA" id="ARBA00023125"/>
    </source>
</evidence>
<comment type="caution">
    <text evidence="7">The sequence shown here is derived from an EMBL/GenBank/DDBJ whole genome shotgun (WGS) entry which is preliminary data.</text>
</comment>
<keyword evidence="3" id="KW-0233">DNA recombination</keyword>
<proteinExistence type="predicted"/>
<dbReference type="Pfam" id="PF00589">
    <property type="entry name" value="Phage_integrase"/>
    <property type="match status" value="1"/>
</dbReference>
<evidence type="ECO:0000259" key="5">
    <source>
        <dbReference type="PROSITE" id="PS51898"/>
    </source>
</evidence>
<dbReference type="PATRIC" id="fig|1619005.3.peg.172"/>
<feature type="domain" description="Tyr recombinase" evidence="5">
    <location>
        <begin position="122"/>
        <end position="305"/>
    </location>
</feature>
<dbReference type="AlphaFoldDB" id="A0A0G1U889"/>
<dbReference type="EMBL" id="LCPB01000003">
    <property type="protein sequence ID" value="KKU90351.1"/>
    <property type="molecule type" value="Genomic_DNA"/>
</dbReference>
<evidence type="ECO:0000256" key="1">
    <source>
        <dbReference type="ARBA" id="ARBA00022908"/>
    </source>
</evidence>
<evidence type="ECO:0000313" key="8">
    <source>
        <dbReference type="Proteomes" id="UP000033882"/>
    </source>
</evidence>
<dbReference type="PROSITE" id="PS51900">
    <property type="entry name" value="CB"/>
    <property type="match status" value="1"/>
</dbReference>
<dbReference type="InterPro" id="IPR010998">
    <property type="entry name" value="Integrase_recombinase_N"/>
</dbReference>
<sequence>MSCRKIFAILSVMDINILLKEYLDYLEIEKNRSKKTGENYGRYLQKFIDTEGIRTEEDITIGRVRDFRLHLARSSNGRGDQYNKSTQSYYIIALRNFLKYLAKNDHKVLSPDKIELPKVPMRQIEVIEYDELERLLGAVNGGDTKALRDRAILEVLFSTGLRISELCSLNRYMDFDRGEVTVRGKGNKLRVVFLDTKAVAAIKQYLDRRGDAEEAMFVSYTKAASPKVIGRIIPRAVQRLVDHYSRKAGIAKHVHPHMLRHSFATDLLINGADLRSVQEMLGHANIATTQIYTHITNKELKEVHQAFHGKRRKQ</sequence>
<dbReference type="PANTHER" id="PTHR30349:SF81">
    <property type="entry name" value="TYROSINE RECOMBINASE XERC"/>
    <property type="match status" value="1"/>
</dbReference>
<organism evidence="7 8">
    <name type="scientific">Candidatus Wolfebacteria bacterium GW2011_GWA2_47_9b</name>
    <dbReference type="NCBI Taxonomy" id="1619005"/>
    <lineage>
        <taxon>Bacteria</taxon>
        <taxon>Candidatus Wolfeibacteriota</taxon>
    </lineage>
</organism>
<dbReference type="Proteomes" id="UP000033882">
    <property type="component" value="Unassembled WGS sequence"/>
</dbReference>
<dbReference type="GO" id="GO:0003677">
    <property type="term" value="F:DNA binding"/>
    <property type="evidence" value="ECO:0007669"/>
    <property type="project" value="UniProtKB-UniRule"/>
</dbReference>
<dbReference type="InterPro" id="IPR013762">
    <property type="entry name" value="Integrase-like_cat_sf"/>
</dbReference>
<dbReference type="Gene3D" id="1.10.150.130">
    <property type="match status" value="1"/>
</dbReference>
<evidence type="ECO:0000259" key="6">
    <source>
        <dbReference type="PROSITE" id="PS51900"/>
    </source>
</evidence>
<keyword evidence="2 4" id="KW-0238">DNA-binding</keyword>
<name>A0A0G1U889_9BACT</name>
<dbReference type="Gene3D" id="1.10.443.10">
    <property type="entry name" value="Intergrase catalytic core"/>
    <property type="match status" value="1"/>
</dbReference>
<keyword evidence="1" id="KW-0229">DNA integration</keyword>
<dbReference type="PANTHER" id="PTHR30349">
    <property type="entry name" value="PHAGE INTEGRASE-RELATED"/>
    <property type="match status" value="1"/>
</dbReference>
<evidence type="ECO:0000313" key="7">
    <source>
        <dbReference type="EMBL" id="KKU90351.1"/>
    </source>
</evidence>
<evidence type="ECO:0000256" key="3">
    <source>
        <dbReference type="ARBA" id="ARBA00023172"/>
    </source>
</evidence>
<dbReference type="InterPro" id="IPR011010">
    <property type="entry name" value="DNA_brk_join_enz"/>
</dbReference>